<keyword evidence="4" id="KW-0648">Protein biosynthesis</keyword>
<dbReference type="GO" id="GO:0003743">
    <property type="term" value="F:translation initiation factor activity"/>
    <property type="evidence" value="ECO:0007669"/>
    <property type="project" value="UniProtKB-KW"/>
</dbReference>
<keyword evidence="8" id="KW-1185">Reference proteome</keyword>
<dbReference type="RefSeq" id="XP_028880460.1">
    <property type="nucleotide sequence ID" value="XM_029028141.1"/>
</dbReference>
<evidence type="ECO:0000256" key="1">
    <source>
        <dbReference type="ARBA" id="ARBA00022540"/>
    </source>
</evidence>
<feature type="domain" description="Translation initiation factor beta propellor-like" evidence="6">
    <location>
        <begin position="435"/>
        <end position="484"/>
    </location>
</feature>
<evidence type="ECO:0000256" key="2">
    <source>
        <dbReference type="ARBA" id="ARBA00022574"/>
    </source>
</evidence>
<evidence type="ECO:0000256" key="3">
    <source>
        <dbReference type="ARBA" id="ARBA00022737"/>
    </source>
</evidence>
<evidence type="ECO:0000256" key="5">
    <source>
        <dbReference type="SAM" id="MobiDB-lite"/>
    </source>
</evidence>
<feature type="region of interest" description="Disordered" evidence="5">
    <location>
        <begin position="498"/>
        <end position="559"/>
    </location>
</feature>
<dbReference type="InterPro" id="IPR011387">
    <property type="entry name" value="TIF2A"/>
</dbReference>
<evidence type="ECO:0000259" key="6">
    <source>
        <dbReference type="Pfam" id="PF08662"/>
    </source>
</evidence>
<comment type="caution">
    <text evidence="7">The sequence shown here is derived from an EMBL/GenBank/DDBJ whole genome shotgun (WGS) entry which is preliminary data.</text>
</comment>
<dbReference type="AlphaFoldDB" id="A0A1X0NNW1"/>
<proteinExistence type="predicted"/>
<dbReference type="Proteomes" id="UP000192257">
    <property type="component" value="Unassembled WGS sequence"/>
</dbReference>
<organism evidence="7 8">
    <name type="scientific">Trypanosoma theileri</name>
    <dbReference type="NCBI Taxonomy" id="67003"/>
    <lineage>
        <taxon>Eukaryota</taxon>
        <taxon>Discoba</taxon>
        <taxon>Euglenozoa</taxon>
        <taxon>Kinetoplastea</taxon>
        <taxon>Metakinetoplastina</taxon>
        <taxon>Trypanosomatida</taxon>
        <taxon>Trypanosomatidae</taxon>
        <taxon>Trypanosoma</taxon>
    </lineage>
</organism>
<reference evidence="7 8" key="1">
    <citation type="submission" date="2017-03" db="EMBL/GenBank/DDBJ databases">
        <title>An alternative strategy for trypanosome survival in the mammalian bloodstream revealed through genome and transcriptome analysis of the ubiquitous bovine parasite Trypanosoma (Megatrypanum) theileri.</title>
        <authorList>
            <person name="Kelly S."/>
            <person name="Ivens A."/>
            <person name="Mott A."/>
            <person name="O'Neill E."/>
            <person name="Emms D."/>
            <person name="Macleod O."/>
            <person name="Voorheis P."/>
            <person name="Matthews J."/>
            <person name="Matthews K."/>
            <person name="Carrington M."/>
        </authorList>
    </citation>
    <scope>NUCLEOTIDE SEQUENCE [LARGE SCALE GENOMIC DNA]</scope>
    <source>
        <strain evidence="7">Edinburgh</strain>
    </source>
</reference>
<keyword evidence="3" id="KW-0677">Repeat</keyword>
<dbReference type="GeneID" id="39987921"/>
<dbReference type="GO" id="GO:0043022">
    <property type="term" value="F:ribosome binding"/>
    <property type="evidence" value="ECO:0007669"/>
    <property type="project" value="TreeGrafter"/>
</dbReference>
<protein>
    <submittedName>
        <fullName evidence="7">Translation initiation factor 2A</fullName>
    </submittedName>
</protein>
<dbReference type="PANTHER" id="PTHR13227:SF0">
    <property type="entry name" value="EUKARYOTIC TRANSLATION INITIATION FACTOR 2A"/>
    <property type="match status" value="1"/>
</dbReference>
<dbReference type="EMBL" id="NBCO01000028">
    <property type="protein sequence ID" value="ORC86394.1"/>
    <property type="molecule type" value="Genomic_DNA"/>
</dbReference>
<accession>A0A1X0NNW1</accession>
<keyword evidence="1 7" id="KW-0396">Initiation factor</keyword>
<feature type="domain" description="Translation initiation factor beta propellor-like" evidence="6">
    <location>
        <begin position="250"/>
        <end position="384"/>
    </location>
</feature>
<dbReference type="SUPFAM" id="SSF82171">
    <property type="entry name" value="DPP6 N-terminal domain-like"/>
    <property type="match status" value="1"/>
</dbReference>
<keyword evidence="2" id="KW-0853">WD repeat</keyword>
<dbReference type="GO" id="GO:0003729">
    <property type="term" value="F:mRNA binding"/>
    <property type="evidence" value="ECO:0007669"/>
    <property type="project" value="TreeGrafter"/>
</dbReference>
<dbReference type="Pfam" id="PF08662">
    <property type="entry name" value="eIF2A"/>
    <property type="match status" value="2"/>
</dbReference>
<gene>
    <name evidence="7" type="ORF">TM35_000281100</name>
</gene>
<feature type="compositionally biased region" description="Low complexity" evidence="5">
    <location>
        <begin position="520"/>
        <end position="539"/>
    </location>
</feature>
<sequence length="559" mass="61912">MTTTTTNNNNTTNTTTITLTPGATVPSLPIVLRKDDSLVLATFSENQRTLTEVESSRMTGDYRECEVCFNPVEQTAFAHATTTHVRYSQLVQPDKSDAWELKLMFEVEEKNVVALSFSTLGSVLVTYAMMDGKRPEGNMAMYDVSTGNLLRRCVQARWPGMVWCSQEQYCVRPVQGFLHVMEGDLRKGESTVLAKLDLQLPQDKEMELSMSPSNMPILAMFKPFHKQTQGTLFIYRLPNLLEGPMYQVSFGRAESATLLWSGSGNHIALLVKCESDKSGKSYYGTVKFFLVDVGGRNLKEIKFPSGESVHDCQWSPAADHVMVVHGTMPRNKTTLYDKTGVALMTFGEAPRNVILWAPNGRFCVLGGTGNLAGDFVFYDLNPSSSTGKSIRNNNINNNNGVSNQNNLNINNINNNNNRGANASSSAVALMTGEFNEKSSVQMWAPDSHVFLCATIFTRLRIDNKLVFYKNNGEHLLTQKYPILYGAHWVQTQETNLYPLRPASPRKETDKPAKPQPYRPPHASAAAAALLRRPDSSAPKPAKPAGPPGANIVVTKKKKR</sequence>
<dbReference type="PANTHER" id="PTHR13227">
    <property type="entry name" value="EUKARYOTIC TRANSLATION INITIATION FACTOR 2A"/>
    <property type="match status" value="1"/>
</dbReference>
<dbReference type="OrthoDB" id="2194683at2759"/>
<evidence type="ECO:0000313" key="8">
    <source>
        <dbReference type="Proteomes" id="UP000192257"/>
    </source>
</evidence>
<evidence type="ECO:0000313" key="7">
    <source>
        <dbReference type="EMBL" id="ORC86394.1"/>
    </source>
</evidence>
<name>A0A1X0NNW1_9TRYP</name>
<evidence type="ECO:0000256" key="4">
    <source>
        <dbReference type="ARBA" id="ARBA00022917"/>
    </source>
</evidence>
<dbReference type="GO" id="GO:0000049">
    <property type="term" value="F:tRNA binding"/>
    <property type="evidence" value="ECO:0007669"/>
    <property type="project" value="TreeGrafter"/>
</dbReference>
<dbReference type="GO" id="GO:0022627">
    <property type="term" value="C:cytosolic small ribosomal subunit"/>
    <property type="evidence" value="ECO:0007669"/>
    <property type="project" value="TreeGrafter"/>
</dbReference>
<dbReference type="VEuPathDB" id="TriTrypDB:TM35_000281100"/>
<dbReference type="InterPro" id="IPR013979">
    <property type="entry name" value="TIF_beta_prop-like"/>
</dbReference>
<dbReference type="STRING" id="67003.A0A1X0NNW1"/>